<keyword evidence="4" id="KW-1185">Reference proteome</keyword>
<feature type="compositionally biased region" description="Low complexity" evidence="2">
    <location>
        <begin position="34"/>
        <end position="47"/>
    </location>
</feature>
<reference evidence="4" key="1">
    <citation type="submission" date="2016-10" db="EMBL/GenBank/DDBJ databases">
        <authorList>
            <person name="Varghese N."/>
            <person name="Submissions S."/>
        </authorList>
    </citation>
    <scope>NUCLEOTIDE SEQUENCE [LARGE SCALE GENOMIC DNA]</scope>
    <source>
        <strain evidence="4">DSM 44209</strain>
    </source>
</reference>
<dbReference type="OrthoDB" id="525039at2"/>
<dbReference type="InterPro" id="IPR023365">
    <property type="entry name" value="Sortase_dom-sf"/>
</dbReference>
<organism evidence="3 4">
    <name type="scientific">Geodermatophilus poikilotrophus</name>
    <dbReference type="NCBI Taxonomy" id="1333667"/>
    <lineage>
        <taxon>Bacteria</taxon>
        <taxon>Bacillati</taxon>
        <taxon>Actinomycetota</taxon>
        <taxon>Actinomycetes</taxon>
        <taxon>Geodermatophilales</taxon>
        <taxon>Geodermatophilaceae</taxon>
        <taxon>Geodermatophilus</taxon>
    </lineage>
</organism>
<dbReference type="InterPro" id="IPR005754">
    <property type="entry name" value="Sortase"/>
</dbReference>
<dbReference type="NCBIfam" id="NF033748">
    <property type="entry name" value="class_F_sortase"/>
    <property type="match status" value="1"/>
</dbReference>
<dbReference type="Gene3D" id="2.40.260.10">
    <property type="entry name" value="Sortase"/>
    <property type="match status" value="1"/>
</dbReference>
<dbReference type="Proteomes" id="UP000198507">
    <property type="component" value="Unassembled WGS sequence"/>
</dbReference>
<evidence type="ECO:0000256" key="1">
    <source>
        <dbReference type="ARBA" id="ARBA00022801"/>
    </source>
</evidence>
<dbReference type="GO" id="GO:0016787">
    <property type="term" value="F:hydrolase activity"/>
    <property type="evidence" value="ECO:0007669"/>
    <property type="project" value="UniProtKB-KW"/>
</dbReference>
<gene>
    <name evidence="3" type="ORF">SAMN04488546_0378</name>
</gene>
<proteinExistence type="predicted"/>
<protein>
    <submittedName>
        <fullName evidence="3">Sortase (Surface protein transpeptidase)</fullName>
    </submittedName>
</protein>
<dbReference type="SUPFAM" id="SSF63817">
    <property type="entry name" value="Sortase"/>
    <property type="match status" value="1"/>
</dbReference>
<dbReference type="RefSeq" id="WP_091438219.1">
    <property type="nucleotide sequence ID" value="NZ_FOIE01000001.1"/>
</dbReference>
<evidence type="ECO:0000313" key="3">
    <source>
        <dbReference type="EMBL" id="SES75278.1"/>
    </source>
</evidence>
<sequence>MRGDRRRVALVVGAVLAGIGLVLLLLGVRAPASSPAPEPARAAPSLPVDITPDATSTPRLRPPVDALPRSVPVRLDIPRIGVHTELIALGLNPDGTVAVPPLDPGSPAGWYQYLASPGEPGPAVLLGHVDSHRGPAVFHRLPDLAPSDAVVVRRADGRSVVFAVESVHTYPKTAFPTEAVYGTSGDPVLRLVTCGGVFDRAQRAYLANVVVYARFVGWSR</sequence>
<accession>A0A1H9Z1Q2</accession>
<dbReference type="CDD" id="cd05829">
    <property type="entry name" value="Sortase_F"/>
    <property type="match status" value="1"/>
</dbReference>
<keyword evidence="1" id="KW-0378">Hydrolase</keyword>
<dbReference type="EMBL" id="FOIE01000001">
    <property type="protein sequence ID" value="SES75278.1"/>
    <property type="molecule type" value="Genomic_DNA"/>
</dbReference>
<evidence type="ECO:0000256" key="2">
    <source>
        <dbReference type="SAM" id="MobiDB-lite"/>
    </source>
</evidence>
<dbReference type="Pfam" id="PF04203">
    <property type="entry name" value="Sortase"/>
    <property type="match status" value="1"/>
</dbReference>
<dbReference type="InterPro" id="IPR042001">
    <property type="entry name" value="Sortase_F"/>
</dbReference>
<name>A0A1H9Z1Q2_9ACTN</name>
<evidence type="ECO:0000313" key="4">
    <source>
        <dbReference type="Proteomes" id="UP000198507"/>
    </source>
</evidence>
<feature type="region of interest" description="Disordered" evidence="2">
    <location>
        <begin position="34"/>
        <end position="61"/>
    </location>
</feature>
<dbReference type="AlphaFoldDB" id="A0A1H9Z1Q2"/>